<gene>
    <name evidence="4" type="ORF">LSALG_LOCUS16613</name>
</gene>
<dbReference type="Proteomes" id="UP001177003">
    <property type="component" value="Chromosome 3"/>
</dbReference>
<reference evidence="4" key="1">
    <citation type="submission" date="2023-04" db="EMBL/GenBank/DDBJ databases">
        <authorList>
            <person name="Vijverberg K."/>
            <person name="Xiong W."/>
            <person name="Schranz E."/>
        </authorList>
    </citation>
    <scope>NUCLEOTIDE SEQUENCE</scope>
</reference>
<keyword evidence="3" id="KW-0732">Signal</keyword>
<feature type="chain" id="PRO_5041411528" description="Hydroxyproline-rich glycoprotein family protein" evidence="3">
    <location>
        <begin position="28"/>
        <end position="272"/>
    </location>
</feature>
<name>A0AA35YMF1_LACSI</name>
<proteinExistence type="predicted"/>
<organism evidence="4 5">
    <name type="scientific">Lactuca saligna</name>
    <name type="common">Willowleaf lettuce</name>
    <dbReference type="NCBI Taxonomy" id="75948"/>
    <lineage>
        <taxon>Eukaryota</taxon>
        <taxon>Viridiplantae</taxon>
        <taxon>Streptophyta</taxon>
        <taxon>Embryophyta</taxon>
        <taxon>Tracheophyta</taxon>
        <taxon>Spermatophyta</taxon>
        <taxon>Magnoliopsida</taxon>
        <taxon>eudicotyledons</taxon>
        <taxon>Gunneridae</taxon>
        <taxon>Pentapetalae</taxon>
        <taxon>asterids</taxon>
        <taxon>campanulids</taxon>
        <taxon>Asterales</taxon>
        <taxon>Asteraceae</taxon>
        <taxon>Cichorioideae</taxon>
        <taxon>Cichorieae</taxon>
        <taxon>Lactucinae</taxon>
        <taxon>Lactuca</taxon>
    </lineage>
</organism>
<evidence type="ECO:0000313" key="5">
    <source>
        <dbReference type="Proteomes" id="UP001177003"/>
    </source>
</evidence>
<evidence type="ECO:0000256" key="3">
    <source>
        <dbReference type="SAM" id="SignalP"/>
    </source>
</evidence>
<sequence length="272" mass="30202">MRLSPPSFITTPAIVTLLLLSPTTSYCLSFHPQGKNKLWRLEAAPGGSRWHNYNNITTPSWWLLCLTVGGVNDENVGGKRNFGGSKHGGEGAPLYTHAPTNTLKSLINFPFQFPLSTSFLRSSLFSDHQAMEVVLRLVESPTPPYYEPPQHHSDSYRPTLGFPLGTALLLIIIFSLSGFFSCCYHWDKLRHLRGSMAEAEADSDDSPSKPNPTFAEKDKVEKQSLPVIMPGDRIAKFIALPCPCKPPREEKITVEVVTKPPLKPPHIVIPMN</sequence>
<keyword evidence="2" id="KW-1133">Transmembrane helix</keyword>
<dbReference type="PANTHER" id="PTHR34291">
    <property type="entry name" value="HYDROXYPROLINE-RICH GLYCOPROTEIN FAMILY PROTEIN"/>
    <property type="match status" value="1"/>
</dbReference>
<evidence type="ECO:0008006" key="6">
    <source>
        <dbReference type="Google" id="ProtNLM"/>
    </source>
</evidence>
<evidence type="ECO:0000256" key="1">
    <source>
        <dbReference type="SAM" id="MobiDB-lite"/>
    </source>
</evidence>
<protein>
    <recommendedName>
        <fullName evidence="6">Hydroxyproline-rich glycoprotein family protein</fullName>
    </recommendedName>
</protein>
<dbReference type="InterPro" id="IPR037699">
    <property type="entry name" value="At5g65660-like"/>
</dbReference>
<evidence type="ECO:0000256" key="2">
    <source>
        <dbReference type="SAM" id="Phobius"/>
    </source>
</evidence>
<keyword evidence="2" id="KW-0812">Transmembrane</keyword>
<keyword evidence="2" id="KW-0472">Membrane</keyword>
<dbReference type="PANTHER" id="PTHR34291:SF1">
    <property type="entry name" value="HYDROXYPROLINE-RICH GLYCOPROTEIN FAMILY PROTEIN"/>
    <property type="match status" value="1"/>
</dbReference>
<feature type="transmembrane region" description="Helical" evidence="2">
    <location>
        <begin position="160"/>
        <end position="186"/>
    </location>
</feature>
<accession>A0AA35YMF1</accession>
<feature type="signal peptide" evidence="3">
    <location>
        <begin position="1"/>
        <end position="27"/>
    </location>
</feature>
<feature type="region of interest" description="Disordered" evidence="1">
    <location>
        <begin position="199"/>
        <end position="220"/>
    </location>
</feature>
<evidence type="ECO:0000313" key="4">
    <source>
        <dbReference type="EMBL" id="CAI9276644.1"/>
    </source>
</evidence>
<dbReference type="AlphaFoldDB" id="A0AA35YMF1"/>
<dbReference type="EMBL" id="OX465079">
    <property type="protein sequence ID" value="CAI9276644.1"/>
    <property type="molecule type" value="Genomic_DNA"/>
</dbReference>
<keyword evidence="5" id="KW-1185">Reference proteome</keyword>